<gene>
    <name evidence="2" type="ORF">D8674_009768</name>
</gene>
<evidence type="ECO:0000313" key="2">
    <source>
        <dbReference type="EMBL" id="KAB2599497.1"/>
    </source>
</evidence>
<reference evidence="3" key="2">
    <citation type="submission" date="2019-10" db="EMBL/GenBank/DDBJ databases">
        <title>A de novo genome assembly of a pear dwarfing rootstock.</title>
        <authorList>
            <person name="Wang F."/>
            <person name="Wang J."/>
            <person name="Li S."/>
            <person name="Zhang Y."/>
            <person name="Fang M."/>
            <person name="Ma L."/>
            <person name="Zhao Y."/>
            <person name="Jiang S."/>
        </authorList>
    </citation>
    <scope>NUCLEOTIDE SEQUENCE [LARGE SCALE GENOMIC DNA]</scope>
</reference>
<protein>
    <submittedName>
        <fullName evidence="2">Disease resistance protein RGA1</fullName>
    </submittedName>
</protein>
<evidence type="ECO:0000313" key="3">
    <source>
        <dbReference type="Proteomes" id="UP000327157"/>
    </source>
</evidence>
<dbReference type="Proteomes" id="UP000327157">
    <property type="component" value="Chromosome 13"/>
</dbReference>
<accession>A0A5N5F972</accession>
<evidence type="ECO:0000259" key="1">
    <source>
        <dbReference type="Pfam" id="PF00931"/>
    </source>
</evidence>
<reference evidence="2 3" key="3">
    <citation type="submission" date="2019-11" db="EMBL/GenBank/DDBJ databases">
        <title>A de novo genome assembly of a pear dwarfing rootstock.</title>
        <authorList>
            <person name="Wang F."/>
            <person name="Wang J."/>
            <person name="Li S."/>
            <person name="Zhang Y."/>
            <person name="Fang M."/>
            <person name="Ma L."/>
            <person name="Zhao Y."/>
            <person name="Jiang S."/>
        </authorList>
    </citation>
    <scope>NUCLEOTIDE SEQUENCE [LARGE SCALE GENOMIC DNA]</scope>
    <source>
        <strain evidence="2">S2</strain>
        <tissue evidence="2">Leaf</tissue>
    </source>
</reference>
<sequence>MNYKSRIFSSSKWPQKKMVMEELQILLRKKSDGKVRSPVTTRSTKVTSVMDIDLPYVLQGLREEECWTLFKKMAFRRGRRRTRCGANWKKNCKPVPMRSSCNKDSGKLDEIQN</sequence>
<feature type="domain" description="NB-ARC" evidence="1">
    <location>
        <begin position="20"/>
        <end position="77"/>
    </location>
</feature>
<dbReference type="Pfam" id="PF00931">
    <property type="entry name" value="NB-ARC"/>
    <property type="match status" value="1"/>
</dbReference>
<organism evidence="2 3">
    <name type="scientific">Pyrus ussuriensis x Pyrus communis</name>
    <dbReference type="NCBI Taxonomy" id="2448454"/>
    <lineage>
        <taxon>Eukaryota</taxon>
        <taxon>Viridiplantae</taxon>
        <taxon>Streptophyta</taxon>
        <taxon>Embryophyta</taxon>
        <taxon>Tracheophyta</taxon>
        <taxon>Spermatophyta</taxon>
        <taxon>Magnoliopsida</taxon>
        <taxon>eudicotyledons</taxon>
        <taxon>Gunneridae</taxon>
        <taxon>Pentapetalae</taxon>
        <taxon>rosids</taxon>
        <taxon>fabids</taxon>
        <taxon>Rosales</taxon>
        <taxon>Rosaceae</taxon>
        <taxon>Amygdaloideae</taxon>
        <taxon>Maleae</taxon>
        <taxon>Pyrus</taxon>
    </lineage>
</organism>
<proteinExistence type="predicted"/>
<reference evidence="2 3" key="1">
    <citation type="submission" date="2019-09" db="EMBL/GenBank/DDBJ databases">
        <authorList>
            <person name="Ou C."/>
        </authorList>
    </citation>
    <scope>NUCLEOTIDE SEQUENCE [LARGE SCALE GENOMIC DNA]</scope>
    <source>
        <strain evidence="2">S2</strain>
        <tissue evidence="2">Leaf</tissue>
    </source>
</reference>
<dbReference type="InterPro" id="IPR002182">
    <property type="entry name" value="NB-ARC"/>
</dbReference>
<dbReference type="AlphaFoldDB" id="A0A5N5F972"/>
<comment type="caution">
    <text evidence="2">The sequence shown here is derived from an EMBL/GenBank/DDBJ whole genome shotgun (WGS) entry which is preliminary data.</text>
</comment>
<keyword evidence="3" id="KW-1185">Reference proteome</keyword>
<dbReference type="EMBL" id="SMOL01000753">
    <property type="protein sequence ID" value="KAB2599497.1"/>
    <property type="molecule type" value="Genomic_DNA"/>
</dbReference>
<name>A0A5N5F972_9ROSA</name>
<dbReference type="GO" id="GO:0043531">
    <property type="term" value="F:ADP binding"/>
    <property type="evidence" value="ECO:0007669"/>
    <property type="project" value="InterPro"/>
</dbReference>